<evidence type="ECO:0000259" key="2">
    <source>
        <dbReference type="PROSITE" id="PS50234"/>
    </source>
</evidence>
<dbReference type="Gene3D" id="2.60.120.200">
    <property type="match status" value="1"/>
</dbReference>
<dbReference type="RefSeq" id="WP_058861168.1">
    <property type="nucleotide sequence ID" value="NZ_LPXO01000002.1"/>
</dbReference>
<dbReference type="SUPFAM" id="SSF53300">
    <property type="entry name" value="vWA-like"/>
    <property type="match status" value="1"/>
</dbReference>
<feature type="signal peptide" evidence="1">
    <location>
        <begin position="1"/>
        <end position="28"/>
    </location>
</feature>
<proteinExistence type="predicted"/>
<dbReference type="PROSITE" id="PS50234">
    <property type="entry name" value="VWFA"/>
    <property type="match status" value="1"/>
</dbReference>
<accession>A0A0W7WNE9</accession>
<feature type="domain" description="VWFA" evidence="2">
    <location>
        <begin position="33"/>
        <end position="211"/>
    </location>
</feature>
<comment type="caution">
    <text evidence="3">The sequence shown here is derived from an EMBL/GenBank/DDBJ whole genome shotgun (WGS) entry which is preliminary data.</text>
</comment>
<keyword evidence="1" id="KW-0732">Signal</keyword>
<dbReference type="OrthoDB" id="9783818at2"/>
<evidence type="ECO:0000313" key="4">
    <source>
        <dbReference type="Proteomes" id="UP000054396"/>
    </source>
</evidence>
<reference evidence="3 4" key="1">
    <citation type="submission" date="2015-12" db="EMBL/GenBank/DDBJ databases">
        <authorList>
            <person name="Shamseldin A."/>
            <person name="Moawad H."/>
            <person name="Abd El-Rahim W.M."/>
            <person name="Sadowsky M.J."/>
        </authorList>
    </citation>
    <scope>NUCLEOTIDE SEQUENCE [LARGE SCALE GENOMIC DNA]</scope>
    <source>
        <strain evidence="3 4">SJ5A-1</strain>
    </source>
</reference>
<evidence type="ECO:0000313" key="3">
    <source>
        <dbReference type="EMBL" id="KUF12049.1"/>
    </source>
</evidence>
<dbReference type="PANTHER" id="PTHR10579:SF43">
    <property type="entry name" value="ZINC FINGER (C3HC4-TYPE RING FINGER) FAMILY PROTEIN"/>
    <property type="match status" value="1"/>
</dbReference>
<organism evidence="3 4">
    <name type="scientific">Pseudoponticoccus marisrubri</name>
    <dbReference type="NCBI Taxonomy" id="1685382"/>
    <lineage>
        <taxon>Bacteria</taxon>
        <taxon>Pseudomonadati</taxon>
        <taxon>Pseudomonadota</taxon>
        <taxon>Alphaproteobacteria</taxon>
        <taxon>Rhodobacterales</taxon>
        <taxon>Roseobacteraceae</taxon>
        <taxon>Pseudoponticoccus</taxon>
    </lineage>
</organism>
<dbReference type="EMBL" id="LPXO01000002">
    <property type="protein sequence ID" value="KUF12049.1"/>
    <property type="molecule type" value="Genomic_DNA"/>
</dbReference>
<dbReference type="InterPro" id="IPR036465">
    <property type="entry name" value="vWFA_dom_sf"/>
</dbReference>
<dbReference type="Pfam" id="PF13519">
    <property type="entry name" value="VWA_2"/>
    <property type="match status" value="1"/>
</dbReference>
<feature type="chain" id="PRO_5006936510" description="VWFA domain-containing protein" evidence="1">
    <location>
        <begin position="29"/>
        <end position="459"/>
    </location>
</feature>
<evidence type="ECO:0000256" key="1">
    <source>
        <dbReference type="SAM" id="SignalP"/>
    </source>
</evidence>
<dbReference type="AlphaFoldDB" id="A0A0W7WNE9"/>
<keyword evidence="4" id="KW-1185">Reference proteome</keyword>
<dbReference type="InterPro" id="IPR002035">
    <property type="entry name" value="VWF_A"/>
</dbReference>
<protein>
    <recommendedName>
        <fullName evidence="2">VWFA domain-containing protein</fullName>
    </recommendedName>
</protein>
<sequence>MVARVLSTCALLALGAAPLAVGPHPAAAQEGARTMLVLDASGSMWGQIDGTAKIDIARGAIGDLLAGLPQDSTVGLMAYGHRRQGDCNDIEVLVPAGPLDRAGLAVRLDTLTPRGKTPIAAALRAAAAQLGDSSGPARVILISDGRETCVQDACSAVRDLAGQGVDIRAHVIGFDVDEAATAELTCIARATGGTYRGAGTAASLAGALTTLARAETGQSMADATAPETMPASQPEPAIVETFDGTALGDSWQVINPDPNAYLVEGGRLITLTSGATAVGQEDLTNGFLWQGQPLPEGDWDMSVTFTAPQFTTRRSNIELGLYKDPGNFVIAGLFGDGSSNDRLVLQVKSAVGGDVSRQTVTFADDACCPRDYDIEQVLAQLRESGGRLVLQRRGRAYTAVIETEDWTPRAGQDNPLATAPLTVLRAAGDPVIHAGTWGRDYGRLPQTTVEIDRFEVIAR</sequence>
<dbReference type="SMART" id="SM00327">
    <property type="entry name" value="VWA"/>
    <property type="match status" value="1"/>
</dbReference>
<name>A0A0W7WNE9_9RHOB</name>
<dbReference type="Gene3D" id="3.40.50.410">
    <property type="entry name" value="von Willebrand factor, type A domain"/>
    <property type="match status" value="1"/>
</dbReference>
<gene>
    <name evidence="3" type="ORF">AVJ23_05605</name>
</gene>
<dbReference type="InterPro" id="IPR051266">
    <property type="entry name" value="CLCR"/>
</dbReference>
<dbReference type="PANTHER" id="PTHR10579">
    <property type="entry name" value="CALCIUM-ACTIVATED CHLORIDE CHANNEL REGULATOR"/>
    <property type="match status" value="1"/>
</dbReference>
<dbReference type="STRING" id="1685382.AVJ23_05605"/>
<dbReference type="Proteomes" id="UP000054396">
    <property type="component" value="Unassembled WGS sequence"/>
</dbReference>